<gene>
    <name evidence="1" type="ORF">LCGC14_2903970</name>
</gene>
<evidence type="ECO:0000313" key="1">
    <source>
        <dbReference type="EMBL" id="KKK72431.1"/>
    </source>
</evidence>
<organism evidence="1">
    <name type="scientific">marine sediment metagenome</name>
    <dbReference type="NCBI Taxonomy" id="412755"/>
    <lineage>
        <taxon>unclassified sequences</taxon>
        <taxon>metagenomes</taxon>
        <taxon>ecological metagenomes</taxon>
    </lineage>
</organism>
<name>A0A0F9AJT9_9ZZZZ</name>
<dbReference type="EMBL" id="LAZR01057258">
    <property type="protein sequence ID" value="KKK72431.1"/>
    <property type="molecule type" value="Genomic_DNA"/>
</dbReference>
<protein>
    <submittedName>
        <fullName evidence="1">Uncharacterized protein</fullName>
    </submittedName>
</protein>
<dbReference type="AlphaFoldDB" id="A0A0F9AJT9"/>
<proteinExistence type="predicted"/>
<reference evidence="1" key="1">
    <citation type="journal article" date="2015" name="Nature">
        <title>Complex archaea that bridge the gap between prokaryotes and eukaryotes.</title>
        <authorList>
            <person name="Spang A."/>
            <person name="Saw J.H."/>
            <person name="Jorgensen S.L."/>
            <person name="Zaremba-Niedzwiedzka K."/>
            <person name="Martijn J."/>
            <person name="Lind A.E."/>
            <person name="van Eijk R."/>
            <person name="Schleper C."/>
            <person name="Guy L."/>
            <person name="Ettema T.J."/>
        </authorList>
    </citation>
    <scope>NUCLEOTIDE SEQUENCE</scope>
</reference>
<accession>A0A0F9AJT9</accession>
<comment type="caution">
    <text evidence="1">The sequence shown here is derived from an EMBL/GenBank/DDBJ whole genome shotgun (WGS) entry which is preliminary data.</text>
</comment>
<feature type="non-terminal residue" evidence="1">
    <location>
        <position position="121"/>
    </location>
</feature>
<sequence length="121" mass="14127">MDKKADLSQAQATVRKKASWYVVTTTPEKQEDWAKFQRRFYGPYTIRQEAMGAANGARRNFLTTEVITHTQAKRIYTGTNWVLSLGTKAQLFKRIYPEIIGAKKWNHSDWLHWEKKPEPIA</sequence>